<dbReference type="PROSITE" id="PS50800">
    <property type="entry name" value="SAP"/>
    <property type="match status" value="1"/>
</dbReference>
<dbReference type="InterPro" id="IPR039197">
    <property type="entry name" value="Mrs1/Cce1"/>
</dbReference>
<gene>
    <name evidence="3" type="ORF">QC761_306150</name>
</gene>
<dbReference type="InterPro" id="IPR012337">
    <property type="entry name" value="RNaseH-like_sf"/>
</dbReference>
<sequence>MIKTRASHKTPTMTTTKLPLPGKLTVAQLQSLCSSTGLPQAGSKPTIQQTLRQAAQSAQHIPDTARILSIDLGLKNFAFSLLTPASSPSEKAPLPTPPDSSSVPQALLPPVTLHHWNHLNLTTPLLPQDDPVQFTPSSLSSLTYSLISTHLLPLKPTHILIERQRFRTGNASNIFEWTIRVNTLESMLHACFATLKGVDLFHGNVISISPKTVAGYLFPKSEAKAEGGGKSQNAYHLLKANKVGMLGEWLQQGKLIKPQDQGAGMAKGFLEAWRAKGVRGKKKREMEEGLLGRGVKLDDLSDSVLQGMVWLQWQRNLEGLRGVDFGEEEKGVAKAISKVKKGTGRIKHVDVHDEGYGGVEVDAVLEGGGGKKKSERRKKTAVAQEVIDEVALLETPKKSRGRSKKVEGIEEAEDIGTAGTEPVKKRPGRRKKASVKEENAEEAVLEADTKKKSRGRPRKAAVGGSNKVEVAAAEMKTSRRRSARIESNEDDIVLI</sequence>
<proteinExistence type="predicted"/>
<dbReference type="InterPro" id="IPR036397">
    <property type="entry name" value="RNaseH_sf"/>
</dbReference>
<evidence type="ECO:0000259" key="2">
    <source>
        <dbReference type="PROSITE" id="PS50800"/>
    </source>
</evidence>
<accession>A0ABR0FLJ8</accession>
<keyword evidence="4" id="KW-1185">Reference proteome</keyword>
<comment type="caution">
    <text evidence="3">The sequence shown here is derived from an EMBL/GenBank/DDBJ whole genome shotgun (WGS) entry which is preliminary data.</text>
</comment>
<dbReference type="Gene3D" id="3.30.420.10">
    <property type="entry name" value="Ribonuclease H-like superfamily/Ribonuclease H"/>
    <property type="match status" value="1"/>
</dbReference>
<feature type="domain" description="SAP" evidence="2">
    <location>
        <begin position="21"/>
        <end position="55"/>
    </location>
</feature>
<reference evidence="3 4" key="1">
    <citation type="journal article" date="2023" name="bioRxiv">
        <title>High-quality genome assemblies of four members of thePodospora anserinaspecies complex.</title>
        <authorList>
            <person name="Ament-Velasquez S.L."/>
            <person name="Vogan A.A."/>
            <person name="Wallerman O."/>
            <person name="Hartmann F."/>
            <person name="Gautier V."/>
            <person name="Silar P."/>
            <person name="Giraud T."/>
            <person name="Johannesson H."/>
        </authorList>
    </citation>
    <scope>NUCLEOTIDE SEQUENCE [LARGE SCALE GENOMIC DNA]</scope>
    <source>
        <strain evidence="3 4">CBS 112042</strain>
    </source>
</reference>
<dbReference type="InterPro" id="IPR003034">
    <property type="entry name" value="SAP_dom"/>
</dbReference>
<dbReference type="Proteomes" id="UP001322138">
    <property type="component" value="Unassembled WGS sequence"/>
</dbReference>
<dbReference type="CDD" id="cd16963">
    <property type="entry name" value="CCE1"/>
    <property type="match status" value="1"/>
</dbReference>
<dbReference type="EMBL" id="JAFFGZ010000005">
    <property type="protein sequence ID" value="KAK4644586.1"/>
    <property type="molecule type" value="Genomic_DNA"/>
</dbReference>
<evidence type="ECO:0000313" key="3">
    <source>
        <dbReference type="EMBL" id="KAK4644586.1"/>
    </source>
</evidence>
<protein>
    <recommendedName>
        <fullName evidence="2">SAP domain-containing protein</fullName>
    </recommendedName>
</protein>
<evidence type="ECO:0000313" key="4">
    <source>
        <dbReference type="Proteomes" id="UP001322138"/>
    </source>
</evidence>
<evidence type="ECO:0000256" key="1">
    <source>
        <dbReference type="SAM" id="MobiDB-lite"/>
    </source>
</evidence>
<dbReference type="Pfam" id="PF02037">
    <property type="entry name" value="SAP"/>
    <property type="match status" value="1"/>
</dbReference>
<dbReference type="RefSeq" id="XP_062733562.1">
    <property type="nucleotide sequence ID" value="XM_062877756.1"/>
</dbReference>
<dbReference type="PANTHER" id="PTHR28072">
    <property type="entry name" value="CRUCIFORM CUTTING ENDONUCLEASE 1, MITOCHONDRIAL-RELATED"/>
    <property type="match status" value="1"/>
</dbReference>
<dbReference type="Pfam" id="PF09159">
    <property type="entry name" value="Ydc2-catalyt"/>
    <property type="match status" value="1"/>
</dbReference>
<organism evidence="3 4">
    <name type="scientific">Podospora bellae-mahoneyi</name>
    <dbReference type="NCBI Taxonomy" id="2093777"/>
    <lineage>
        <taxon>Eukaryota</taxon>
        <taxon>Fungi</taxon>
        <taxon>Dikarya</taxon>
        <taxon>Ascomycota</taxon>
        <taxon>Pezizomycotina</taxon>
        <taxon>Sordariomycetes</taxon>
        <taxon>Sordariomycetidae</taxon>
        <taxon>Sordariales</taxon>
        <taxon>Podosporaceae</taxon>
        <taxon>Podospora</taxon>
    </lineage>
</organism>
<name>A0ABR0FLJ8_9PEZI</name>
<feature type="region of interest" description="Disordered" evidence="1">
    <location>
        <begin position="398"/>
        <end position="495"/>
    </location>
</feature>
<dbReference type="GeneID" id="87897238"/>
<dbReference type="InterPro" id="IPR015242">
    <property type="entry name" value="Ydc2_cat"/>
</dbReference>
<dbReference type="PANTHER" id="PTHR28072:SF1">
    <property type="entry name" value="CRUCIFORM CUTTING ENDONUCLEASE 1, MITOCHONDRIAL-RELATED"/>
    <property type="match status" value="1"/>
</dbReference>
<dbReference type="SUPFAM" id="SSF53098">
    <property type="entry name" value="Ribonuclease H-like"/>
    <property type="match status" value="1"/>
</dbReference>
<dbReference type="SMART" id="SM00513">
    <property type="entry name" value="SAP"/>
    <property type="match status" value="1"/>
</dbReference>